<comment type="caution">
    <text evidence="2">The sequence shown here is derived from an EMBL/GenBank/DDBJ whole genome shotgun (WGS) entry which is preliminary data.</text>
</comment>
<sequence length="50" mass="5393">MVAQSAETRNDVGASNNAVKVVPSLGAVYLMGILLATFTFFFTKSVKRNQ</sequence>
<accession>A0A4R8LBC3</accession>
<keyword evidence="1" id="KW-0472">Membrane</keyword>
<keyword evidence="1" id="KW-0812">Transmembrane</keyword>
<dbReference type="AlphaFoldDB" id="A0A4R8LBC3"/>
<gene>
    <name evidence="2" type="ORF">C7445_1233</name>
</gene>
<name>A0A4R8LBC3_9BACL</name>
<reference evidence="2 3" key="1">
    <citation type="submission" date="2019-03" db="EMBL/GenBank/DDBJ databases">
        <title>Genomic Encyclopedia of Type Strains, Phase IV (KMG-IV): sequencing the most valuable type-strain genomes for metagenomic binning, comparative biology and taxonomic classification.</title>
        <authorList>
            <person name="Goeker M."/>
        </authorList>
    </citation>
    <scope>NUCLEOTIDE SEQUENCE [LARGE SCALE GENOMIC DNA]</scope>
    <source>
        <strain evidence="2 3">DSM 17974</strain>
    </source>
</reference>
<keyword evidence="1" id="KW-1133">Transmembrane helix</keyword>
<proteinExistence type="predicted"/>
<evidence type="ECO:0000313" key="2">
    <source>
        <dbReference type="EMBL" id="TDY40232.1"/>
    </source>
</evidence>
<evidence type="ECO:0000256" key="1">
    <source>
        <dbReference type="SAM" id="Phobius"/>
    </source>
</evidence>
<organism evidence="2 3">
    <name type="scientific">Alicyclobacillus sacchari</name>
    <dbReference type="NCBI Taxonomy" id="392010"/>
    <lineage>
        <taxon>Bacteria</taxon>
        <taxon>Bacillati</taxon>
        <taxon>Bacillota</taxon>
        <taxon>Bacilli</taxon>
        <taxon>Bacillales</taxon>
        <taxon>Alicyclobacillaceae</taxon>
        <taxon>Alicyclobacillus</taxon>
    </lineage>
</organism>
<dbReference type="EMBL" id="SORF01000023">
    <property type="protein sequence ID" value="TDY40232.1"/>
    <property type="molecule type" value="Genomic_DNA"/>
</dbReference>
<dbReference type="RefSeq" id="WP_006446791.1">
    <property type="nucleotide sequence ID" value="NZ_BSUS01000003.1"/>
</dbReference>
<dbReference type="Proteomes" id="UP000294581">
    <property type="component" value="Unassembled WGS sequence"/>
</dbReference>
<evidence type="ECO:0000313" key="3">
    <source>
        <dbReference type="Proteomes" id="UP000294581"/>
    </source>
</evidence>
<feature type="transmembrane region" description="Helical" evidence="1">
    <location>
        <begin position="21"/>
        <end position="42"/>
    </location>
</feature>
<keyword evidence="3" id="KW-1185">Reference proteome</keyword>
<protein>
    <submittedName>
        <fullName evidence="2">Uncharacterized protein</fullName>
    </submittedName>
</protein>